<protein>
    <submittedName>
        <fullName evidence="2">Uncharacterized protein</fullName>
    </submittedName>
</protein>
<reference evidence="2 3" key="1">
    <citation type="submission" date="2021-06" db="EMBL/GenBank/DDBJ databases">
        <authorList>
            <person name="Palmer J.M."/>
        </authorList>
    </citation>
    <scope>NUCLEOTIDE SEQUENCE [LARGE SCALE GENOMIC DNA]</scope>
    <source>
        <strain evidence="2 3">AS_MEX2019</strain>
        <tissue evidence="2">Muscle</tissue>
    </source>
</reference>
<evidence type="ECO:0000313" key="2">
    <source>
        <dbReference type="EMBL" id="MEQ2295943.1"/>
    </source>
</evidence>
<gene>
    <name evidence="2" type="ORF">AMECASPLE_019817</name>
</gene>
<feature type="region of interest" description="Disordered" evidence="1">
    <location>
        <begin position="51"/>
        <end position="73"/>
    </location>
</feature>
<evidence type="ECO:0000256" key="1">
    <source>
        <dbReference type="SAM" id="MobiDB-lite"/>
    </source>
</evidence>
<evidence type="ECO:0000313" key="3">
    <source>
        <dbReference type="Proteomes" id="UP001469553"/>
    </source>
</evidence>
<proteinExistence type="predicted"/>
<dbReference type="EMBL" id="JAHRIP010039242">
    <property type="protein sequence ID" value="MEQ2295943.1"/>
    <property type="molecule type" value="Genomic_DNA"/>
</dbReference>
<comment type="caution">
    <text evidence="2">The sequence shown here is derived from an EMBL/GenBank/DDBJ whole genome shotgun (WGS) entry which is preliminary data.</text>
</comment>
<accession>A0ABV0YQ00</accession>
<dbReference type="Proteomes" id="UP001469553">
    <property type="component" value="Unassembled WGS sequence"/>
</dbReference>
<keyword evidence="3" id="KW-1185">Reference proteome</keyword>
<name>A0ABV0YQ00_9TELE</name>
<organism evidence="2 3">
    <name type="scientific">Ameca splendens</name>
    <dbReference type="NCBI Taxonomy" id="208324"/>
    <lineage>
        <taxon>Eukaryota</taxon>
        <taxon>Metazoa</taxon>
        <taxon>Chordata</taxon>
        <taxon>Craniata</taxon>
        <taxon>Vertebrata</taxon>
        <taxon>Euteleostomi</taxon>
        <taxon>Actinopterygii</taxon>
        <taxon>Neopterygii</taxon>
        <taxon>Teleostei</taxon>
        <taxon>Neoteleostei</taxon>
        <taxon>Acanthomorphata</taxon>
        <taxon>Ovalentaria</taxon>
        <taxon>Atherinomorphae</taxon>
        <taxon>Cyprinodontiformes</taxon>
        <taxon>Goodeidae</taxon>
        <taxon>Ameca</taxon>
    </lineage>
</organism>
<sequence>MVVIGFMENEVTVQGMLNKVQHALGNYVSLILTDAQGNEILDSEGTRGIHKSVHAKTRKLNSQVRHTASKVSK</sequence>
<feature type="compositionally biased region" description="Polar residues" evidence="1">
    <location>
        <begin position="60"/>
        <end position="73"/>
    </location>
</feature>